<name>A0ABN7X7E8_GIGMA</name>
<comment type="caution">
    <text evidence="1">The sequence shown here is derived from an EMBL/GenBank/DDBJ whole genome shotgun (WGS) entry which is preliminary data.</text>
</comment>
<gene>
    <name evidence="1" type="ORF">GMARGA_LOCUS39526</name>
</gene>
<evidence type="ECO:0000313" key="2">
    <source>
        <dbReference type="Proteomes" id="UP000789901"/>
    </source>
</evidence>
<dbReference type="EMBL" id="CAJVQB010094820">
    <property type="protein sequence ID" value="CAG8849104.1"/>
    <property type="molecule type" value="Genomic_DNA"/>
</dbReference>
<dbReference type="Proteomes" id="UP000789901">
    <property type="component" value="Unassembled WGS sequence"/>
</dbReference>
<proteinExistence type="predicted"/>
<sequence>RSVLELNKPYKGTVYKSGFYKEMELGLVSKVCVKVESGALVKE</sequence>
<reference evidence="1 2" key="1">
    <citation type="submission" date="2021-06" db="EMBL/GenBank/DDBJ databases">
        <authorList>
            <person name="Kallberg Y."/>
            <person name="Tangrot J."/>
            <person name="Rosling A."/>
        </authorList>
    </citation>
    <scope>NUCLEOTIDE SEQUENCE [LARGE SCALE GENOMIC DNA]</scope>
    <source>
        <strain evidence="1 2">120-4 pot B 10/14</strain>
    </source>
</reference>
<protein>
    <submittedName>
        <fullName evidence="1">20959_t:CDS:1</fullName>
    </submittedName>
</protein>
<accession>A0ABN7X7E8</accession>
<evidence type="ECO:0000313" key="1">
    <source>
        <dbReference type="EMBL" id="CAG8849104.1"/>
    </source>
</evidence>
<keyword evidence="2" id="KW-1185">Reference proteome</keyword>
<organism evidence="1 2">
    <name type="scientific">Gigaspora margarita</name>
    <dbReference type="NCBI Taxonomy" id="4874"/>
    <lineage>
        <taxon>Eukaryota</taxon>
        <taxon>Fungi</taxon>
        <taxon>Fungi incertae sedis</taxon>
        <taxon>Mucoromycota</taxon>
        <taxon>Glomeromycotina</taxon>
        <taxon>Glomeromycetes</taxon>
        <taxon>Diversisporales</taxon>
        <taxon>Gigasporaceae</taxon>
        <taxon>Gigaspora</taxon>
    </lineage>
</organism>
<feature type="non-terminal residue" evidence="1">
    <location>
        <position position="1"/>
    </location>
</feature>